<evidence type="ECO:0000313" key="3">
    <source>
        <dbReference type="Proteomes" id="UP000187735"/>
    </source>
</evidence>
<keyword evidence="3" id="KW-1185">Reference proteome</keyword>
<dbReference type="EMBL" id="CP017641">
    <property type="protein sequence ID" value="APZ94358.1"/>
    <property type="molecule type" value="Genomic_DNA"/>
</dbReference>
<accession>A0A1P8WJY6</accession>
<dbReference type="STRING" id="1891926.Fuma_03990"/>
<evidence type="ECO:0000259" key="1">
    <source>
        <dbReference type="Pfam" id="PF09937"/>
    </source>
</evidence>
<dbReference type="OrthoDB" id="237820at2"/>
<evidence type="ECO:0000313" key="2">
    <source>
        <dbReference type="EMBL" id="APZ94358.1"/>
    </source>
</evidence>
<dbReference type="AlphaFoldDB" id="A0A1P8WJY6"/>
<dbReference type="Proteomes" id="UP000187735">
    <property type="component" value="Chromosome"/>
</dbReference>
<dbReference type="InterPro" id="IPR018683">
    <property type="entry name" value="DUF2169"/>
</dbReference>
<proteinExistence type="predicted"/>
<dbReference type="KEGG" id="fmr:Fuma_03990"/>
<dbReference type="Pfam" id="PF09937">
    <property type="entry name" value="DUF2169"/>
    <property type="match status" value="1"/>
</dbReference>
<protein>
    <recommendedName>
        <fullName evidence="1">DUF2169 domain-containing protein</fullName>
    </recommendedName>
</protein>
<gene>
    <name evidence="2" type="ORF">Fuma_03990</name>
</gene>
<reference evidence="2 3" key="1">
    <citation type="journal article" date="2016" name="Front. Microbiol.">
        <title>Fuerstia marisgermanicae gen. nov., sp. nov., an Unusual Member of the Phylum Planctomycetes from the German Wadden Sea.</title>
        <authorList>
            <person name="Kohn T."/>
            <person name="Heuer A."/>
            <person name="Jogler M."/>
            <person name="Vollmers J."/>
            <person name="Boedeker C."/>
            <person name="Bunk B."/>
            <person name="Rast P."/>
            <person name="Borchert D."/>
            <person name="Glockner I."/>
            <person name="Freese H.M."/>
            <person name="Klenk H.P."/>
            <person name="Overmann J."/>
            <person name="Kaster A.K."/>
            <person name="Rohde M."/>
            <person name="Wiegand S."/>
            <person name="Jogler C."/>
        </authorList>
    </citation>
    <scope>NUCLEOTIDE SEQUENCE [LARGE SCALE GENOMIC DNA]</scope>
    <source>
        <strain evidence="2 3">NH11</strain>
    </source>
</reference>
<name>A0A1P8WJY6_9PLAN</name>
<sequence length="370" mass="41337">MQITNATNMLTGYTMGMKPDGRECIVVVAKATFDIPEPGRSLRLSKKQAPLVMADEFTGEPGYSATLYEVDYAPFKPKCDVLFNGSAYAPRGRTAEYVDVSLSVGEMTKSFSVVGNRHYGAASYVSFIPSAPEPFEKLPFSYDNAWGGCDAPEDDPENGKAFMGNPIGCGYYPISVGPALEGKPLPNTFEKGRPIDSPSGNHKPMALGVVSRHAEHRSKWAGTYDEAWQENVFPFLPRDFDERYYQAAPEDQQIDYPVGGEEIQLVNLSPHGRTSFKLPSIDIPVEFTTNEFDRIEQMAKLDTILIEPDLNRFILVWRTSIQLKKNIFEIPSCVVGRMSRAWYRARDMGKTYYPSLQAVAASNRDEDEDE</sequence>
<organism evidence="2 3">
    <name type="scientific">Fuerstiella marisgermanici</name>
    <dbReference type="NCBI Taxonomy" id="1891926"/>
    <lineage>
        <taxon>Bacteria</taxon>
        <taxon>Pseudomonadati</taxon>
        <taxon>Planctomycetota</taxon>
        <taxon>Planctomycetia</taxon>
        <taxon>Planctomycetales</taxon>
        <taxon>Planctomycetaceae</taxon>
        <taxon>Fuerstiella</taxon>
    </lineage>
</organism>
<dbReference type="RefSeq" id="WP_077025675.1">
    <property type="nucleotide sequence ID" value="NZ_CP017641.1"/>
</dbReference>
<feature type="domain" description="DUF2169" evidence="1">
    <location>
        <begin position="20"/>
        <end position="318"/>
    </location>
</feature>